<gene>
    <name evidence="1" type="ORF">OKIOD_LOCUS10872</name>
</gene>
<protein>
    <submittedName>
        <fullName evidence="1">Oidioi.mRNA.OKI2018_I69.chr1.g2107.t1.cds</fullName>
    </submittedName>
</protein>
<evidence type="ECO:0000313" key="2">
    <source>
        <dbReference type="Proteomes" id="UP001158576"/>
    </source>
</evidence>
<name>A0ABN7SVC2_OIKDI</name>
<organism evidence="1 2">
    <name type="scientific">Oikopleura dioica</name>
    <name type="common">Tunicate</name>
    <dbReference type="NCBI Taxonomy" id="34765"/>
    <lineage>
        <taxon>Eukaryota</taxon>
        <taxon>Metazoa</taxon>
        <taxon>Chordata</taxon>
        <taxon>Tunicata</taxon>
        <taxon>Appendicularia</taxon>
        <taxon>Copelata</taxon>
        <taxon>Oikopleuridae</taxon>
        <taxon>Oikopleura</taxon>
    </lineage>
</organism>
<accession>A0ABN7SVC2</accession>
<dbReference type="Proteomes" id="UP001158576">
    <property type="component" value="Chromosome 1"/>
</dbReference>
<dbReference type="EMBL" id="OU015566">
    <property type="protein sequence ID" value="CAG5105408.1"/>
    <property type="molecule type" value="Genomic_DNA"/>
</dbReference>
<evidence type="ECO:0000313" key="1">
    <source>
        <dbReference type="EMBL" id="CAG5105408.1"/>
    </source>
</evidence>
<proteinExistence type="predicted"/>
<sequence length="102" mass="11920">MQELCDGLFHLPETASLEHYITLAASNDDSSGFTEDQTNKRDHLKAYRRLCEFRESWTRNSTTSLDTRKIHHHIDWKDPAITLPKKRRVHHLPKIEVPTKSA</sequence>
<keyword evidence="2" id="KW-1185">Reference proteome</keyword>
<reference evidence="1 2" key="1">
    <citation type="submission" date="2021-04" db="EMBL/GenBank/DDBJ databases">
        <authorList>
            <person name="Bliznina A."/>
        </authorList>
    </citation>
    <scope>NUCLEOTIDE SEQUENCE [LARGE SCALE GENOMIC DNA]</scope>
</reference>